<dbReference type="InterPro" id="IPR014729">
    <property type="entry name" value="Rossmann-like_a/b/a_fold"/>
</dbReference>
<gene>
    <name evidence="2" type="ORF">SAMN02745123_00262</name>
</gene>
<proteinExistence type="predicted"/>
<dbReference type="PANTHER" id="PTHR45569:SF1">
    <property type="entry name" value="SENSOR PROTEIN KDPD"/>
    <property type="match status" value="1"/>
</dbReference>
<dbReference type="GO" id="GO:0005886">
    <property type="term" value="C:plasma membrane"/>
    <property type="evidence" value="ECO:0007669"/>
    <property type="project" value="TreeGrafter"/>
</dbReference>
<feature type="domain" description="UspA" evidence="1">
    <location>
        <begin position="11"/>
        <end position="129"/>
    </location>
</feature>
<dbReference type="SUPFAM" id="SSF52402">
    <property type="entry name" value="Adenine nucleotide alpha hydrolases-like"/>
    <property type="match status" value="1"/>
</dbReference>
<protein>
    <submittedName>
        <fullName evidence="2">Universal stress protein family protein</fullName>
    </submittedName>
</protein>
<reference evidence="3" key="1">
    <citation type="submission" date="2016-11" db="EMBL/GenBank/DDBJ databases">
        <authorList>
            <person name="Varghese N."/>
            <person name="Submissions S."/>
        </authorList>
    </citation>
    <scope>NUCLEOTIDE SEQUENCE [LARGE SCALE GENOMIC DNA]</scope>
    <source>
        <strain evidence="3">DSM 10349</strain>
    </source>
</reference>
<dbReference type="Pfam" id="PF00582">
    <property type="entry name" value="Usp"/>
    <property type="match status" value="1"/>
</dbReference>
<sequence>MKIQRARVDEKILVCVYYGPNGERLIHRGCKIANMLDCPLYILTIDPLPIDELDAERSDYISRWQQLAEENGVEEFIIKDNEKRAVPKVIADVAREKQITQIIIGQTAQSRWEQITKGSLINTLLREIPFIDLHVISVARTIRGLQNRFEKGVRAYLIKEGDGYSLSFVHTKEVVYEGIFFKEIGTDFDNGIFKFMKDNKMMQVYVNEDYVKELKNVCITE</sequence>
<dbReference type="STRING" id="1121421.SAMN02745123_00262"/>
<evidence type="ECO:0000259" key="1">
    <source>
        <dbReference type="Pfam" id="PF00582"/>
    </source>
</evidence>
<dbReference type="PANTHER" id="PTHR45569">
    <property type="entry name" value="SENSOR PROTEIN KDPD"/>
    <property type="match status" value="1"/>
</dbReference>
<dbReference type="OrthoDB" id="9806130at2"/>
<evidence type="ECO:0000313" key="2">
    <source>
        <dbReference type="EMBL" id="SHJ97643.1"/>
    </source>
</evidence>
<dbReference type="InterPro" id="IPR006016">
    <property type="entry name" value="UspA"/>
</dbReference>
<dbReference type="InterPro" id="IPR052023">
    <property type="entry name" value="Histidine_kinase_KdpD"/>
</dbReference>
<evidence type="ECO:0000313" key="3">
    <source>
        <dbReference type="Proteomes" id="UP000183997"/>
    </source>
</evidence>
<dbReference type="AlphaFoldDB" id="A0A1M6NPL2"/>
<organism evidence="2 3">
    <name type="scientific">Desulforamulus aeronauticus DSM 10349</name>
    <dbReference type="NCBI Taxonomy" id="1121421"/>
    <lineage>
        <taxon>Bacteria</taxon>
        <taxon>Bacillati</taxon>
        <taxon>Bacillota</taxon>
        <taxon>Clostridia</taxon>
        <taxon>Eubacteriales</taxon>
        <taxon>Peptococcaceae</taxon>
        <taxon>Desulforamulus</taxon>
    </lineage>
</organism>
<accession>A0A1M6NPL2</accession>
<keyword evidence="3" id="KW-1185">Reference proteome</keyword>
<dbReference type="GO" id="GO:0000155">
    <property type="term" value="F:phosphorelay sensor kinase activity"/>
    <property type="evidence" value="ECO:0007669"/>
    <property type="project" value="TreeGrafter"/>
</dbReference>
<dbReference type="Proteomes" id="UP000183997">
    <property type="component" value="Unassembled WGS sequence"/>
</dbReference>
<dbReference type="Gene3D" id="3.40.50.620">
    <property type="entry name" value="HUPs"/>
    <property type="match status" value="1"/>
</dbReference>
<name>A0A1M6NPL2_9FIRM</name>
<dbReference type="EMBL" id="FRAR01000004">
    <property type="protein sequence ID" value="SHJ97643.1"/>
    <property type="molecule type" value="Genomic_DNA"/>
</dbReference>
<dbReference type="RefSeq" id="WP_072910466.1">
    <property type="nucleotide sequence ID" value="NZ_FRAR01000004.1"/>
</dbReference>